<dbReference type="AlphaFoldDB" id="A0A482XLR7"/>
<organism evidence="1 2">
    <name type="scientific">Laodelphax striatellus</name>
    <name type="common">Small brown planthopper</name>
    <name type="synonym">Delphax striatella</name>
    <dbReference type="NCBI Taxonomy" id="195883"/>
    <lineage>
        <taxon>Eukaryota</taxon>
        <taxon>Metazoa</taxon>
        <taxon>Ecdysozoa</taxon>
        <taxon>Arthropoda</taxon>
        <taxon>Hexapoda</taxon>
        <taxon>Insecta</taxon>
        <taxon>Pterygota</taxon>
        <taxon>Neoptera</taxon>
        <taxon>Paraneoptera</taxon>
        <taxon>Hemiptera</taxon>
        <taxon>Auchenorrhyncha</taxon>
        <taxon>Fulgoroidea</taxon>
        <taxon>Delphacidae</taxon>
        <taxon>Criomorphinae</taxon>
        <taxon>Laodelphax</taxon>
    </lineage>
</organism>
<dbReference type="InterPro" id="IPR045851">
    <property type="entry name" value="AMP-bd_C_sf"/>
</dbReference>
<sequence length="88" mass="9993">MCEQGGLVFVCGSRDGLMTVTGRKHNADDIIATVLAVEPMKFIYRGRIAVFSTRVLRDERICVIAEQRPDCSEEEPNRDLFVYIEEVI</sequence>
<proteinExistence type="predicted"/>
<dbReference type="Proteomes" id="UP000291343">
    <property type="component" value="Unassembled WGS sequence"/>
</dbReference>
<evidence type="ECO:0000313" key="2">
    <source>
        <dbReference type="Proteomes" id="UP000291343"/>
    </source>
</evidence>
<comment type="caution">
    <text evidence="1">The sequence shown here is derived from an EMBL/GenBank/DDBJ whole genome shotgun (WGS) entry which is preliminary data.</text>
</comment>
<keyword evidence="2" id="KW-1185">Reference proteome</keyword>
<dbReference type="PANTHER" id="PTHR22754">
    <property type="entry name" value="DISCO-INTERACTING PROTEIN 2 DIP2 -RELATED"/>
    <property type="match status" value="1"/>
</dbReference>
<protein>
    <submittedName>
        <fullName evidence="1">Uncharacterized protein</fullName>
    </submittedName>
</protein>
<dbReference type="InParanoid" id="A0A482XLR7"/>
<dbReference type="OrthoDB" id="69964at2759"/>
<reference evidence="1 2" key="1">
    <citation type="journal article" date="2017" name="Gigascience">
        <title>Genome sequence of the small brown planthopper, Laodelphax striatellus.</title>
        <authorList>
            <person name="Zhu J."/>
            <person name="Jiang F."/>
            <person name="Wang X."/>
            <person name="Yang P."/>
            <person name="Bao Y."/>
            <person name="Zhao W."/>
            <person name="Wang W."/>
            <person name="Lu H."/>
            <person name="Wang Q."/>
            <person name="Cui N."/>
            <person name="Li J."/>
            <person name="Chen X."/>
            <person name="Luo L."/>
            <person name="Yu J."/>
            <person name="Kang L."/>
            <person name="Cui F."/>
        </authorList>
    </citation>
    <scope>NUCLEOTIDE SEQUENCE [LARGE SCALE GENOMIC DNA]</scope>
    <source>
        <strain evidence="1">Lst14</strain>
    </source>
</reference>
<name>A0A482XLR7_LAOST</name>
<dbReference type="STRING" id="195883.A0A482XLR7"/>
<evidence type="ECO:0000313" key="1">
    <source>
        <dbReference type="EMBL" id="RZF46637.1"/>
    </source>
</evidence>
<dbReference type="PANTHER" id="PTHR22754:SF32">
    <property type="entry name" value="DISCO-INTERACTING PROTEIN 2"/>
    <property type="match status" value="1"/>
</dbReference>
<dbReference type="EMBL" id="QKKF02005855">
    <property type="protein sequence ID" value="RZF46637.1"/>
    <property type="molecule type" value="Genomic_DNA"/>
</dbReference>
<accession>A0A482XLR7</accession>
<gene>
    <name evidence="1" type="ORF">LSTR_LSTR016765</name>
</gene>
<dbReference type="Gene3D" id="3.30.300.30">
    <property type="match status" value="1"/>
</dbReference>